<dbReference type="Pfam" id="PF01196">
    <property type="entry name" value="Ribosomal_L17"/>
    <property type="match status" value="1"/>
</dbReference>
<reference evidence="7 8" key="1">
    <citation type="submission" date="2020-08" db="EMBL/GenBank/DDBJ databases">
        <title>Bridging the membrane lipid divide: bacteria of the FCB group superphylum have the potential to synthesize archaeal ether lipids.</title>
        <authorList>
            <person name="Villanueva L."/>
            <person name="Von Meijenfeldt F.A.B."/>
            <person name="Westbye A.B."/>
            <person name="Yadav S."/>
            <person name="Hopmans E.C."/>
            <person name="Dutilh B.E."/>
            <person name="Sinninghe Damste J.S."/>
        </authorList>
    </citation>
    <scope>NUCLEOTIDE SEQUENCE [LARGE SCALE GENOMIC DNA]</scope>
    <source>
        <strain evidence="7">NIOZ-UU27</strain>
    </source>
</reference>
<gene>
    <name evidence="4 7" type="primary">rplQ</name>
    <name evidence="7" type="ORF">H8E19_01740</name>
</gene>
<dbReference type="AlphaFoldDB" id="A0A8J6MWS5"/>
<comment type="subunit">
    <text evidence="4">Part of the 50S ribosomal subunit. Contacts protein L32.</text>
</comment>
<accession>A0A8J6MWS5</accession>
<dbReference type="InterPro" id="IPR000456">
    <property type="entry name" value="Ribosomal_bL17"/>
</dbReference>
<proteinExistence type="inferred from homology"/>
<dbReference type="Gene3D" id="3.90.1030.10">
    <property type="entry name" value="Ribosomal protein L17"/>
    <property type="match status" value="1"/>
</dbReference>
<dbReference type="GO" id="GO:0003735">
    <property type="term" value="F:structural constituent of ribosome"/>
    <property type="evidence" value="ECO:0007669"/>
    <property type="project" value="InterPro"/>
</dbReference>
<evidence type="ECO:0000313" key="8">
    <source>
        <dbReference type="Proteomes" id="UP000650524"/>
    </source>
</evidence>
<dbReference type="Proteomes" id="UP000650524">
    <property type="component" value="Unassembled WGS sequence"/>
</dbReference>
<dbReference type="SUPFAM" id="SSF64263">
    <property type="entry name" value="Prokaryotic ribosomal protein L17"/>
    <property type="match status" value="1"/>
</dbReference>
<evidence type="ECO:0000256" key="1">
    <source>
        <dbReference type="ARBA" id="ARBA00008777"/>
    </source>
</evidence>
<keyword evidence="2 4" id="KW-0689">Ribosomal protein</keyword>
<comment type="caution">
    <text evidence="7">The sequence shown here is derived from an EMBL/GenBank/DDBJ whole genome shotgun (WGS) entry which is preliminary data.</text>
</comment>
<dbReference type="FunFam" id="3.90.1030.10:FF:000001">
    <property type="entry name" value="50S ribosomal protein L17"/>
    <property type="match status" value="1"/>
</dbReference>
<feature type="region of interest" description="Disordered" evidence="6">
    <location>
        <begin position="120"/>
        <end position="142"/>
    </location>
</feature>
<evidence type="ECO:0000313" key="7">
    <source>
        <dbReference type="EMBL" id="MBC8176100.1"/>
    </source>
</evidence>
<sequence>MRHRKAGKQLGRNTSHRRAMLRNMVTSLFEHEQIVTTDAKAKVVRPVAEKMITLAKRGDLHARRQALAYMKDKGVIHKLFGDLKDRYLDRQGGYLRIVKKGVRKGDGASISVVQLLPADEGAKSRAKKAKRSGGVKKKEEKE</sequence>
<organism evidence="7 8">
    <name type="scientific">Candidatus Desulfacyla euxinica</name>
    <dbReference type="NCBI Taxonomy" id="2841693"/>
    <lineage>
        <taxon>Bacteria</taxon>
        <taxon>Deltaproteobacteria</taxon>
        <taxon>Candidatus Desulfacyla</taxon>
    </lineage>
</organism>
<evidence type="ECO:0000256" key="4">
    <source>
        <dbReference type="HAMAP-Rule" id="MF_01368"/>
    </source>
</evidence>
<dbReference type="EMBL" id="JACNJD010000090">
    <property type="protein sequence ID" value="MBC8176100.1"/>
    <property type="molecule type" value="Genomic_DNA"/>
</dbReference>
<evidence type="ECO:0000256" key="2">
    <source>
        <dbReference type="ARBA" id="ARBA00022980"/>
    </source>
</evidence>
<keyword evidence="3 4" id="KW-0687">Ribonucleoprotein</keyword>
<evidence type="ECO:0000256" key="6">
    <source>
        <dbReference type="SAM" id="MobiDB-lite"/>
    </source>
</evidence>
<dbReference type="PROSITE" id="PS01167">
    <property type="entry name" value="RIBOSOMAL_L17"/>
    <property type="match status" value="1"/>
</dbReference>
<dbReference type="GO" id="GO:0022625">
    <property type="term" value="C:cytosolic large ribosomal subunit"/>
    <property type="evidence" value="ECO:0007669"/>
    <property type="project" value="TreeGrafter"/>
</dbReference>
<feature type="compositionally biased region" description="Basic residues" evidence="6">
    <location>
        <begin position="124"/>
        <end position="135"/>
    </location>
</feature>
<dbReference type="PANTHER" id="PTHR14413:SF16">
    <property type="entry name" value="LARGE RIBOSOMAL SUBUNIT PROTEIN BL17M"/>
    <property type="match status" value="1"/>
</dbReference>
<evidence type="ECO:0000256" key="3">
    <source>
        <dbReference type="ARBA" id="ARBA00023274"/>
    </source>
</evidence>
<comment type="similarity">
    <text evidence="1 4 5">Belongs to the bacterial ribosomal protein bL17 family.</text>
</comment>
<evidence type="ECO:0000256" key="5">
    <source>
        <dbReference type="RuleBase" id="RU000660"/>
    </source>
</evidence>
<name>A0A8J6MWS5_9DELT</name>
<dbReference type="GO" id="GO:0006412">
    <property type="term" value="P:translation"/>
    <property type="evidence" value="ECO:0007669"/>
    <property type="project" value="UniProtKB-UniRule"/>
</dbReference>
<dbReference type="InterPro" id="IPR036373">
    <property type="entry name" value="Ribosomal_bL17_sf"/>
</dbReference>
<dbReference type="NCBIfam" id="TIGR00059">
    <property type="entry name" value="L17"/>
    <property type="match status" value="1"/>
</dbReference>
<dbReference type="HAMAP" id="MF_01368">
    <property type="entry name" value="Ribosomal_bL17"/>
    <property type="match status" value="1"/>
</dbReference>
<protein>
    <recommendedName>
        <fullName evidence="4">Large ribosomal subunit protein bL17</fullName>
    </recommendedName>
</protein>
<dbReference type="PANTHER" id="PTHR14413">
    <property type="entry name" value="RIBOSOMAL PROTEIN L17"/>
    <property type="match status" value="1"/>
</dbReference>
<dbReference type="InterPro" id="IPR047859">
    <property type="entry name" value="Ribosomal_bL17_CS"/>
</dbReference>